<evidence type="ECO:0000313" key="3">
    <source>
        <dbReference type="Proteomes" id="UP001208771"/>
    </source>
</evidence>
<organism evidence="2 3">
    <name type="scientific">Ectorhizobium quercum</name>
    <dbReference type="NCBI Taxonomy" id="2965071"/>
    <lineage>
        <taxon>Bacteria</taxon>
        <taxon>Pseudomonadati</taxon>
        <taxon>Pseudomonadota</taxon>
        <taxon>Alphaproteobacteria</taxon>
        <taxon>Hyphomicrobiales</taxon>
        <taxon>Rhizobiaceae</taxon>
        <taxon>Ectorhizobium</taxon>
    </lineage>
</organism>
<dbReference type="GO" id="GO:0046872">
    <property type="term" value="F:metal ion binding"/>
    <property type="evidence" value="ECO:0007669"/>
    <property type="project" value="UniProtKB-KW"/>
</dbReference>
<dbReference type="PANTHER" id="PTHR33254:SF16">
    <property type="entry name" value="BLR3842 PROTEIN"/>
    <property type="match status" value="1"/>
</dbReference>
<accession>A0AAE3MZW0</accession>
<evidence type="ECO:0000313" key="2">
    <source>
        <dbReference type="EMBL" id="MCX8997351.1"/>
    </source>
</evidence>
<keyword evidence="3" id="KW-1185">Reference proteome</keyword>
<comment type="caution">
    <text evidence="2">The sequence shown here is derived from an EMBL/GenBank/DDBJ whole genome shotgun (WGS) entry which is preliminary data.</text>
</comment>
<name>A0AAE3MZW0_9HYPH</name>
<dbReference type="EMBL" id="JANFPI010000003">
    <property type="protein sequence ID" value="MCX8997351.1"/>
    <property type="molecule type" value="Genomic_DNA"/>
</dbReference>
<dbReference type="SUPFAM" id="SSF89562">
    <property type="entry name" value="RraA-like"/>
    <property type="match status" value="1"/>
</dbReference>
<dbReference type="Pfam" id="PF03737">
    <property type="entry name" value="RraA-like"/>
    <property type="match status" value="1"/>
</dbReference>
<keyword evidence="1" id="KW-0479">Metal-binding</keyword>
<feature type="binding site" evidence="1">
    <location>
        <position position="116"/>
    </location>
    <ligand>
        <name>Mg(2+)</name>
        <dbReference type="ChEBI" id="CHEBI:18420"/>
    </ligand>
</feature>
<dbReference type="InterPro" id="IPR005493">
    <property type="entry name" value="RraA/RraA-like"/>
</dbReference>
<dbReference type="AlphaFoldDB" id="A0AAE3MZW0"/>
<sequence>MYTLRDMPDQVPAEDLELLSGVETATVGHWRLFGFMNRAIQPLLPGRRVVGTAVTLAIAGPDSTLLHHVAGLLRPGDILVVDRLGDDKYACWGGGVTVAVKASGATAGIVDGPCTDLAEIVDSDFPMWARGLSPITTRIYDLGGGMNIPVSCGGAVVMPGDAILADESGVLVLPRGEVREVAEKALAMQERGKQREASVRDGASKLGDLSGASAKVQARLAAN</sequence>
<gene>
    <name evidence="2" type="ORF">NOF55_09555</name>
</gene>
<dbReference type="Proteomes" id="UP001208771">
    <property type="component" value="Unassembled WGS sequence"/>
</dbReference>
<reference evidence="2" key="1">
    <citation type="submission" date="2022-07" db="EMBL/GenBank/DDBJ databases">
        <title>Ectorhizobium quercum gen.nov., sp. nov.</title>
        <authorList>
            <person name="Ma T."/>
            <person name="Li Y."/>
        </authorList>
    </citation>
    <scope>NUCLEOTIDE SEQUENCE</scope>
    <source>
        <strain evidence="2">BDR2-2</strain>
    </source>
</reference>
<feature type="binding site" evidence="1">
    <location>
        <begin position="93"/>
        <end position="96"/>
    </location>
    <ligand>
        <name>substrate</name>
    </ligand>
</feature>
<protein>
    <submittedName>
        <fullName evidence="2">RraA family protein</fullName>
    </submittedName>
</protein>
<dbReference type="Gene3D" id="3.50.30.40">
    <property type="entry name" value="Ribonuclease E inhibitor RraA/RraA-like"/>
    <property type="match status" value="1"/>
</dbReference>
<comment type="cofactor">
    <cofactor evidence="1">
        <name>Mg(2+)</name>
        <dbReference type="ChEBI" id="CHEBI:18420"/>
    </cofactor>
</comment>
<dbReference type="InterPro" id="IPR036704">
    <property type="entry name" value="RraA/RraA-like_sf"/>
</dbReference>
<dbReference type="PANTHER" id="PTHR33254">
    <property type="entry name" value="4-HYDROXY-4-METHYL-2-OXOGLUTARATE ALDOLASE 3-RELATED"/>
    <property type="match status" value="1"/>
</dbReference>
<dbReference type="CDD" id="cd16841">
    <property type="entry name" value="RraA_family"/>
    <property type="match status" value="1"/>
</dbReference>
<keyword evidence="1" id="KW-0460">Magnesium</keyword>
<dbReference type="RefSeq" id="WP_306411142.1">
    <property type="nucleotide sequence ID" value="NZ_JANFPI010000003.1"/>
</dbReference>
<proteinExistence type="predicted"/>
<evidence type="ECO:0000256" key="1">
    <source>
        <dbReference type="PIRSR" id="PIRSR605493-1"/>
    </source>
</evidence>